<dbReference type="Proteomes" id="UP001633002">
    <property type="component" value="Unassembled WGS sequence"/>
</dbReference>
<organism evidence="2 3">
    <name type="scientific">Riccia sorocarpa</name>
    <dbReference type="NCBI Taxonomy" id="122646"/>
    <lineage>
        <taxon>Eukaryota</taxon>
        <taxon>Viridiplantae</taxon>
        <taxon>Streptophyta</taxon>
        <taxon>Embryophyta</taxon>
        <taxon>Marchantiophyta</taxon>
        <taxon>Marchantiopsida</taxon>
        <taxon>Marchantiidae</taxon>
        <taxon>Marchantiales</taxon>
        <taxon>Ricciaceae</taxon>
        <taxon>Riccia</taxon>
    </lineage>
</organism>
<keyword evidence="3" id="KW-1185">Reference proteome</keyword>
<gene>
    <name evidence="2" type="ORF">R1sor_024848</name>
</gene>
<dbReference type="Gene3D" id="3.50.50.60">
    <property type="entry name" value="FAD/NAD(P)-binding domain"/>
    <property type="match status" value="1"/>
</dbReference>
<dbReference type="PANTHER" id="PTHR45968">
    <property type="entry name" value="OSJNBA0019K04.7 PROTEIN"/>
    <property type="match status" value="1"/>
</dbReference>
<evidence type="ECO:0000313" key="2">
    <source>
        <dbReference type="EMBL" id="KAL3681892.1"/>
    </source>
</evidence>
<sequence>MDTRELVFAGDTENSCKMWSSSFSYGSDSSRIDPDVVVDHTYRVIGADALRVIDGSTFNSSPGTNPQATVMMLGRYMGLEILDERANTST</sequence>
<dbReference type="PANTHER" id="PTHR45968:SF3">
    <property type="entry name" value="OS04G0573100 PROTEIN"/>
    <property type="match status" value="1"/>
</dbReference>
<dbReference type="SUPFAM" id="SSF51905">
    <property type="entry name" value="FAD/NAD(P)-binding domain"/>
    <property type="match status" value="1"/>
</dbReference>
<dbReference type="InterPro" id="IPR007867">
    <property type="entry name" value="GMC_OxRtase_C"/>
</dbReference>
<accession>A0ABD3GUN5</accession>
<protein>
    <recommendedName>
        <fullName evidence="1">Glucose-methanol-choline oxidoreductase C-terminal domain-containing protein</fullName>
    </recommendedName>
</protein>
<dbReference type="AlphaFoldDB" id="A0ABD3GUN5"/>
<evidence type="ECO:0000259" key="1">
    <source>
        <dbReference type="Pfam" id="PF05199"/>
    </source>
</evidence>
<evidence type="ECO:0000313" key="3">
    <source>
        <dbReference type="Proteomes" id="UP001633002"/>
    </source>
</evidence>
<dbReference type="InterPro" id="IPR036188">
    <property type="entry name" value="FAD/NAD-bd_sf"/>
</dbReference>
<feature type="domain" description="Glucose-methanol-choline oxidoreductase C-terminal" evidence="1">
    <location>
        <begin position="34"/>
        <end position="74"/>
    </location>
</feature>
<dbReference type="InterPro" id="IPR051871">
    <property type="entry name" value="GMC_Oxidoreductase-Related"/>
</dbReference>
<name>A0ABD3GUN5_9MARC</name>
<comment type="caution">
    <text evidence="2">The sequence shown here is derived from an EMBL/GenBank/DDBJ whole genome shotgun (WGS) entry which is preliminary data.</text>
</comment>
<proteinExistence type="predicted"/>
<dbReference type="Pfam" id="PF05199">
    <property type="entry name" value="GMC_oxred_C"/>
    <property type="match status" value="1"/>
</dbReference>
<dbReference type="EMBL" id="JBJQOH010000007">
    <property type="protein sequence ID" value="KAL3681892.1"/>
    <property type="molecule type" value="Genomic_DNA"/>
</dbReference>
<reference evidence="2 3" key="1">
    <citation type="submission" date="2024-09" db="EMBL/GenBank/DDBJ databases">
        <title>Chromosome-scale assembly of Riccia sorocarpa.</title>
        <authorList>
            <person name="Paukszto L."/>
        </authorList>
    </citation>
    <scope>NUCLEOTIDE SEQUENCE [LARGE SCALE GENOMIC DNA]</scope>
    <source>
        <strain evidence="2">LP-2024</strain>
        <tissue evidence="2">Aerial parts of the thallus</tissue>
    </source>
</reference>